<name>A0A1F6UY93_9BACT</name>
<dbReference type="InterPro" id="IPR000415">
    <property type="entry name" value="Nitroreductase-like"/>
</dbReference>
<dbReference type="InterPro" id="IPR029479">
    <property type="entry name" value="Nitroreductase"/>
</dbReference>
<protein>
    <recommendedName>
        <fullName evidence="4">Nitroreductase domain-containing protein</fullName>
    </recommendedName>
</protein>
<dbReference type="GO" id="GO:0016491">
    <property type="term" value="F:oxidoreductase activity"/>
    <property type="evidence" value="ECO:0007669"/>
    <property type="project" value="UniProtKB-KW"/>
</dbReference>
<dbReference type="CDD" id="cd02149">
    <property type="entry name" value="NfsB-like"/>
    <property type="match status" value="1"/>
</dbReference>
<evidence type="ECO:0000259" key="4">
    <source>
        <dbReference type="Pfam" id="PF00881"/>
    </source>
</evidence>
<evidence type="ECO:0000256" key="3">
    <source>
        <dbReference type="ARBA" id="ARBA00023002"/>
    </source>
</evidence>
<gene>
    <name evidence="5" type="ORF">A2645_01410</name>
</gene>
<keyword evidence="3" id="KW-0560">Oxidoreductase</keyword>
<dbReference type="Pfam" id="PF00881">
    <property type="entry name" value="Nitroreductase"/>
    <property type="match status" value="1"/>
</dbReference>
<evidence type="ECO:0000313" key="5">
    <source>
        <dbReference type="EMBL" id="OGI62236.1"/>
    </source>
</evidence>
<comment type="caution">
    <text evidence="5">The sequence shown here is derived from an EMBL/GenBank/DDBJ whole genome shotgun (WGS) entry which is preliminary data.</text>
</comment>
<comment type="similarity">
    <text evidence="1">Belongs to the nitroreductase family.</text>
</comment>
<dbReference type="SUPFAM" id="SSF55469">
    <property type="entry name" value="FMN-dependent nitroreductase-like"/>
    <property type="match status" value="1"/>
</dbReference>
<sequence length="210" mass="23403">MKNIIEAMNSRYATKKFDTAKKLSNTELNELLEVLRLSPSSFGLQLWKFVVVANPEIRKELQKASYGQPQVSEASHLIVFTVPKNIDDHLVDEYIKSVAEVRNIPIENLGEYATMIKGFLSGLNSEQRIEWATKQAYIALGVLVASAAVMSIDVAPMEGFDSKKFDELLGLNKMGLVSKVIAAVGFRAKDDPATSEKKVRFPKEKVIIEI</sequence>
<keyword evidence="2" id="KW-0521">NADP</keyword>
<dbReference type="EMBL" id="MFTL01000001">
    <property type="protein sequence ID" value="OGI62236.1"/>
    <property type="molecule type" value="Genomic_DNA"/>
</dbReference>
<organism evidence="5 6">
    <name type="scientific">Candidatus Nomurabacteria bacterium RIFCSPHIGHO2_01_FULL_39_9</name>
    <dbReference type="NCBI Taxonomy" id="1801735"/>
    <lineage>
        <taxon>Bacteria</taxon>
        <taxon>Candidatus Nomuraibacteriota</taxon>
    </lineage>
</organism>
<evidence type="ECO:0000256" key="1">
    <source>
        <dbReference type="ARBA" id="ARBA00007118"/>
    </source>
</evidence>
<evidence type="ECO:0000313" key="6">
    <source>
        <dbReference type="Proteomes" id="UP000182253"/>
    </source>
</evidence>
<dbReference type="Gene3D" id="3.40.109.10">
    <property type="entry name" value="NADH Oxidase"/>
    <property type="match status" value="1"/>
</dbReference>
<dbReference type="STRING" id="1801735.A2645_01410"/>
<evidence type="ECO:0000256" key="2">
    <source>
        <dbReference type="ARBA" id="ARBA00022857"/>
    </source>
</evidence>
<reference evidence="5 6" key="1">
    <citation type="journal article" date="2016" name="Nat. Commun.">
        <title>Thousands of microbial genomes shed light on interconnected biogeochemical processes in an aquifer system.</title>
        <authorList>
            <person name="Anantharaman K."/>
            <person name="Brown C.T."/>
            <person name="Hug L.A."/>
            <person name="Sharon I."/>
            <person name="Castelle C.J."/>
            <person name="Probst A.J."/>
            <person name="Thomas B.C."/>
            <person name="Singh A."/>
            <person name="Wilkins M.J."/>
            <person name="Karaoz U."/>
            <person name="Brodie E.L."/>
            <person name="Williams K.H."/>
            <person name="Hubbard S.S."/>
            <person name="Banfield J.F."/>
        </authorList>
    </citation>
    <scope>NUCLEOTIDE SEQUENCE [LARGE SCALE GENOMIC DNA]</scope>
</reference>
<dbReference type="PANTHER" id="PTHR43673">
    <property type="entry name" value="NAD(P)H NITROREDUCTASE YDGI-RELATED"/>
    <property type="match status" value="1"/>
</dbReference>
<proteinExistence type="inferred from homology"/>
<dbReference type="AlphaFoldDB" id="A0A1F6UY93"/>
<feature type="domain" description="Nitroreductase" evidence="4">
    <location>
        <begin position="10"/>
        <end position="185"/>
    </location>
</feature>
<dbReference type="Proteomes" id="UP000182253">
    <property type="component" value="Unassembled WGS sequence"/>
</dbReference>
<dbReference type="InterPro" id="IPR033878">
    <property type="entry name" value="NfsB-like"/>
</dbReference>
<dbReference type="PANTHER" id="PTHR43673:SF10">
    <property type="entry name" value="NADH DEHYDROGENASE_NAD(P)H NITROREDUCTASE XCC3605-RELATED"/>
    <property type="match status" value="1"/>
</dbReference>
<accession>A0A1F6UY93</accession>